<dbReference type="SUPFAM" id="SSF46785">
    <property type="entry name" value="Winged helix' DNA-binding domain"/>
    <property type="match status" value="1"/>
</dbReference>
<evidence type="ECO:0000256" key="1">
    <source>
        <dbReference type="ARBA" id="ARBA00023015"/>
    </source>
</evidence>
<dbReference type="SUPFAM" id="SSF100950">
    <property type="entry name" value="NagB/RpiA/CoA transferase-like"/>
    <property type="match status" value="1"/>
</dbReference>
<dbReference type="SMART" id="SM01134">
    <property type="entry name" value="DeoRC"/>
    <property type="match status" value="1"/>
</dbReference>
<organism evidence="5 6">
    <name type="scientific">Empedobacter falsenii</name>
    <dbReference type="NCBI Taxonomy" id="343874"/>
    <lineage>
        <taxon>Bacteria</taxon>
        <taxon>Pseudomonadati</taxon>
        <taxon>Bacteroidota</taxon>
        <taxon>Flavobacteriia</taxon>
        <taxon>Flavobacteriales</taxon>
        <taxon>Weeksellaceae</taxon>
        <taxon>Empedobacter</taxon>
    </lineage>
</organism>
<dbReference type="AlphaFoldDB" id="A0A376GGK8"/>
<evidence type="ECO:0000313" key="6">
    <source>
        <dbReference type="Proteomes" id="UP000254737"/>
    </source>
</evidence>
<dbReference type="InterPro" id="IPR036390">
    <property type="entry name" value="WH_DNA-bd_sf"/>
</dbReference>
<dbReference type="PROSITE" id="PS51000">
    <property type="entry name" value="HTH_DEOR_2"/>
    <property type="match status" value="1"/>
</dbReference>
<dbReference type="SMART" id="SM00420">
    <property type="entry name" value="HTH_DEOR"/>
    <property type="match status" value="1"/>
</dbReference>
<gene>
    <name evidence="5" type="primary">glcR</name>
    <name evidence="5" type="ORF">NCTC13456_02546</name>
</gene>
<protein>
    <submittedName>
        <fullName evidence="5">HTH-type transcriptional repressor glcR</fullName>
    </submittedName>
</protein>
<dbReference type="GO" id="GO:0003677">
    <property type="term" value="F:DNA binding"/>
    <property type="evidence" value="ECO:0007669"/>
    <property type="project" value="UniProtKB-KW"/>
</dbReference>
<feature type="domain" description="HTH deoR-type" evidence="4">
    <location>
        <begin position="3"/>
        <end position="58"/>
    </location>
</feature>
<dbReference type="EMBL" id="UFXS01000001">
    <property type="protein sequence ID" value="STD58918.1"/>
    <property type="molecule type" value="Genomic_DNA"/>
</dbReference>
<dbReference type="InterPro" id="IPR001034">
    <property type="entry name" value="DeoR_HTH"/>
</dbReference>
<reference evidence="5 6" key="1">
    <citation type="submission" date="2018-06" db="EMBL/GenBank/DDBJ databases">
        <authorList>
            <consortium name="Pathogen Informatics"/>
            <person name="Doyle S."/>
        </authorList>
    </citation>
    <scope>NUCLEOTIDE SEQUENCE [LARGE SCALE GENOMIC DNA]</scope>
    <source>
        <strain evidence="5 6">NCTC13456</strain>
    </source>
</reference>
<evidence type="ECO:0000313" key="5">
    <source>
        <dbReference type="EMBL" id="STD58918.1"/>
    </source>
</evidence>
<dbReference type="RefSeq" id="WP_115000835.1">
    <property type="nucleotide sequence ID" value="NZ_UFXS01000001.1"/>
</dbReference>
<dbReference type="STRING" id="343874.GCA_000805695_01994"/>
<proteinExistence type="predicted"/>
<dbReference type="InterPro" id="IPR036388">
    <property type="entry name" value="WH-like_DNA-bd_sf"/>
</dbReference>
<dbReference type="Pfam" id="PF08220">
    <property type="entry name" value="HTH_DeoR"/>
    <property type="match status" value="1"/>
</dbReference>
<dbReference type="Pfam" id="PF00455">
    <property type="entry name" value="DeoRC"/>
    <property type="match status" value="1"/>
</dbReference>
<evidence type="ECO:0000259" key="4">
    <source>
        <dbReference type="PROSITE" id="PS51000"/>
    </source>
</evidence>
<dbReference type="Gene3D" id="1.10.10.10">
    <property type="entry name" value="Winged helix-like DNA-binding domain superfamily/Winged helix DNA-binding domain"/>
    <property type="match status" value="1"/>
</dbReference>
<evidence type="ECO:0000256" key="3">
    <source>
        <dbReference type="ARBA" id="ARBA00023163"/>
    </source>
</evidence>
<dbReference type="Gene3D" id="3.40.50.1360">
    <property type="match status" value="1"/>
</dbReference>
<dbReference type="InterPro" id="IPR050313">
    <property type="entry name" value="Carb_Metab_HTH_regulators"/>
</dbReference>
<evidence type="ECO:0000256" key="2">
    <source>
        <dbReference type="ARBA" id="ARBA00023125"/>
    </source>
</evidence>
<keyword evidence="3" id="KW-0804">Transcription</keyword>
<keyword evidence="2" id="KW-0238">DNA-binding</keyword>
<sequence>MLKEERFEVILKELQAKKVVKFEELAILLDISEDTVRRDIDFLHRNGLLSKARGGAMLREKDPLNFQDRKSFSTKEKDIIALKTQAFIKSGMTIFIDGGTTLMAVVNNMPLDIKLRIITNNLSLIPIVERFKNVEIVVLGGNYDYQLGISHGITTCNEIPKYIADLYIMGTCAVDAKFGITAISISDGEAKKMMQKCAKKTIALANDSKLNYTEAFKVSDIQDIKVLITNLDSNSPDLDSFRNLGIQIV</sequence>
<dbReference type="InterPro" id="IPR018356">
    <property type="entry name" value="Tscrpt_reg_HTH_DeoR_CS"/>
</dbReference>
<accession>A0A376GGK8</accession>
<dbReference type="InterPro" id="IPR037171">
    <property type="entry name" value="NagB/RpiA_transferase-like"/>
</dbReference>
<keyword evidence="1" id="KW-0805">Transcription regulation</keyword>
<dbReference type="Proteomes" id="UP000254737">
    <property type="component" value="Unassembled WGS sequence"/>
</dbReference>
<dbReference type="PANTHER" id="PTHR30363:SF51">
    <property type="entry name" value="HTH-TYPE TRANSCRIPTIONAL REPRESSOR GLCR"/>
    <property type="match status" value="1"/>
</dbReference>
<dbReference type="PROSITE" id="PS00894">
    <property type="entry name" value="HTH_DEOR_1"/>
    <property type="match status" value="1"/>
</dbReference>
<dbReference type="InterPro" id="IPR014036">
    <property type="entry name" value="DeoR-like_C"/>
</dbReference>
<name>A0A376GGK8_9FLAO</name>
<dbReference type="GO" id="GO:0003700">
    <property type="term" value="F:DNA-binding transcription factor activity"/>
    <property type="evidence" value="ECO:0007669"/>
    <property type="project" value="InterPro"/>
</dbReference>
<dbReference type="PANTHER" id="PTHR30363">
    <property type="entry name" value="HTH-TYPE TRANSCRIPTIONAL REGULATOR SRLR-RELATED"/>
    <property type="match status" value="1"/>
</dbReference>
<dbReference type="PRINTS" id="PR00037">
    <property type="entry name" value="HTHLACR"/>
</dbReference>